<proteinExistence type="predicted"/>
<evidence type="ECO:0000256" key="1">
    <source>
        <dbReference type="ARBA" id="ARBA00003421"/>
    </source>
</evidence>
<keyword evidence="8" id="KW-1171">Viral genome ejection through host cell envelope</keyword>
<dbReference type="EMBL" id="LR798343">
    <property type="protein sequence ID" value="CAB5225310.1"/>
    <property type="molecule type" value="Genomic_DNA"/>
</dbReference>
<dbReference type="EMBL" id="LR796648">
    <property type="protein sequence ID" value="CAB4156993.1"/>
    <property type="molecule type" value="Genomic_DNA"/>
</dbReference>
<dbReference type="InterPro" id="IPR020991">
    <property type="entry name" value="Connector_podovirus"/>
</dbReference>
<evidence type="ECO:0000256" key="10">
    <source>
        <dbReference type="ARBA" id="ARBA00023296"/>
    </source>
</evidence>
<accession>A0A6J7X6Y4</accession>
<keyword evidence="10" id="KW-1160">Virus entry into host cell</keyword>
<dbReference type="Pfam" id="PF12236">
    <property type="entry name" value="Head-tail_con"/>
    <property type="match status" value="1"/>
</dbReference>
<evidence type="ECO:0000313" key="12">
    <source>
        <dbReference type="EMBL" id="CAB5225310.1"/>
    </source>
</evidence>
<evidence type="ECO:0000256" key="3">
    <source>
        <dbReference type="ARBA" id="ARBA00022470"/>
    </source>
</evidence>
<gene>
    <name evidence="11" type="ORF">UFOVP675_21</name>
    <name evidence="12" type="ORF">UFOVP747_9</name>
</gene>
<comment type="function">
    <text evidence="1">Forms the portal vertex of the capsid. This portal plays critical roles in head assembly, genome packaging, neck/tail attachment, and genome ejection. The portal protein multimerizes as a single ring-shaped homododecamer arranged around a central channel.</text>
</comment>
<organism evidence="12">
    <name type="scientific">uncultured Caudovirales phage</name>
    <dbReference type="NCBI Taxonomy" id="2100421"/>
    <lineage>
        <taxon>Viruses</taxon>
        <taxon>Duplodnaviria</taxon>
        <taxon>Heunggongvirae</taxon>
        <taxon>Uroviricota</taxon>
        <taxon>Caudoviricetes</taxon>
        <taxon>Peduoviridae</taxon>
        <taxon>Maltschvirus</taxon>
        <taxon>Maltschvirus maltsch</taxon>
    </lineage>
</organism>
<evidence type="ECO:0000256" key="5">
    <source>
        <dbReference type="ARBA" id="ARBA00022612"/>
    </source>
</evidence>
<evidence type="ECO:0000256" key="6">
    <source>
        <dbReference type="ARBA" id="ARBA00022844"/>
    </source>
</evidence>
<evidence type="ECO:0000313" key="11">
    <source>
        <dbReference type="EMBL" id="CAB4156993.1"/>
    </source>
</evidence>
<sequence length="541" mass="59791">MMDGRAIIGRADQLKSARSNFANFWQEVADYILPAREFNRKSSPGQQRVTKIFHTGPITAHDNLAAGLHGMLTSPSLRWFRLRADRAGQNPAMGHNGGPAMDDGGWFEAATEALYAVFNSPRSGFDVAAQELYLDVTAFGNGPMFMEDRGAQGIAFHSIALAECFIALDPTGKVDTLFRQYQMTARQVVTQWPDAVPVKVRQQAEKEPDALLDVVHAVYPKPESDKGQPFKSCYVLRAHPDRMLEEKGYRRFPYIWARWQRRSGEDYGTGPAMKLLPDVRVINKLEEINLRGLAKVVDPAMFVPDDGFLAPLRTSPGALNYFRGGTLAEGDRPFTLPNAARPDIGMDAMQMLEARIRSGFYVDWLALPTRPTMTATEVLQRRDEQLRLLGPMVARLQREFLGPLIEWTLDTLLYNGWIPPAPQGVEAFEIEYQSPLALSQKRSDADATLMWVQAVGQMAQGGAADALDVVDGAAAARKLAEQFGVPHEIIRSVEEAAQVAQQRAQQQQMAVEMEAAQGAASAARDGAQAMQAMMPQQQGAM</sequence>
<keyword evidence="5" id="KW-1188">Viral release from host cell</keyword>
<evidence type="ECO:0000256" key="7">
    <source>
        <dbReference type="ARBA" id="ARBA00022950"/>
    </source>
</evidence>
<comment type="subcellular location">
    <subcellularLocation>
        <location evidence="2">Virion</location>
    </subcellularLocation>
</comment>
<protein>
    <submittedName>
        <fullName evidence="12">Head-to-tail connector protein, podovirus-type</fullName>
    </submittedName>
</protein>
<keyword evidence="9" id="KW-0231">Viral genome packaging</keyword>
<evidence type="ECO:0000256" key="2">
    <source>
        <dbReference type="ARBA" id="ARBA00004328"/>
    </source>
</evidence>
<keyword evidence="4" id="KW-1162">Viral penetration into host cytoplasm</keyword>
<reference evidence="12" key="1">
    <citation type="submission" date="2020-05" db="EMBL/GenBank/DDBJ databases">
        <authorList>
            <person name="Chiriac C."/>
            <person name="Salcher M."/>
            <person name="Ghai R."/>
            <person name="Kavagutti S V."/>
        </authorList>
    </citation>
    <scope>NUCLEOTIDE SEQUENCE</scope>
</reference>
<evidence type="ECO:0000256" key="4">
    <source>
        <dbReference type="ARBA" id="ARBA00022595"/>
    </source>
</evidence>
<keyword evidence="6" id="KW-0946">Virion</keyword>
<dbReference type="GO" id="GO:0099002">
    <property type="term" value="P:symbiont genome ejection through host cell envelope, short tail mechanism"/>
    <property type="evidence" value="ECO:0007669"/>
    <property type="project" value="UniProtKB-KW"/>
</dbReference>
<dbReference type="GO" id="GO:0044423">
    <property type="term" value="C:virion component"/>
    <property type="evidence" value="ECO:0007669"/>
    <property type="project" value="UniProtKB-KW"/>
</dbReference>
<evidence type="ECO:0000256" key="9">
    <source>
        <dbReference type="ARBA" id="ARBA00023219"/>
    </source>
</evidence>
<keyword evidence="7" id="KW-0118">Viral capsid assembly</keyword>
<name>A0A6J7X6Y4_9CAUD</name>
<keyword evidence="3" id="KW-1244">Viral short tail ejection system</keyword>
<evidence type="ECO:0000256" key="8">
    <source>
        <dbReference type="ARBA" id="ARBA00023009"/>
    </source>
</evidence>